<dbReference type="Proteomes" id="UP000499080">
    <property type="component" value="Unassembled WGS sequence"/>
</dbReference>
<protein>
    <submittedName>
        <fullName evidence="1">Uncharacterized protein</fullName>
    </submittedName>
</protein>
<evidence type="ECO:0000313" key="2">
    <source>
        <dbReference type="Proteomes" id="UP000499080"/>
    </source>
</evidence>
<dbReference type="EMBL" id="BGPR01070195">
    <property type="protein sequence ID" value="GBO43692.1"/>
    <property type="molecule type" value="Genomic_DNA"/>
</dbReference>
<name>A0A4Y2X6S7_ARAVE</name>
<gene>
    <name evidence="1" type="ORF">AVEN_6626_1</name>
</gene>
<evidence type="ECO:0000313" key="1">
    <source>
        <dbReference type="EMBL" id="GBO43692.1"/>
    </source>
</evidence>
<comment type="caution">
    <text evidence="1">The sequence shown here is derived from an EMBL/GenBank/DDBJ whole genome shotgun (WGS) entry which is preliminary data.</text>
</comment>
<dbReference type="AlphaFoldDB" id="A0A4Y2X6S7"/>
<proteinExistence type="predicted"/>
<reference evidence="1 2" key="1">
    <citation type="journal article" date="2019" name="Sci. Rep.">
        <title>Orb-weaving spider Araneus ventricosus genome elucidates the spidroin gene catalogue.</title>
        <authorList>
            <person name="Kono N."/>
            <person name="Nakamura H."/>
            <person name="Ohtoshi R."/>
            <person name="Moran D.A.P."/>
            <person name="Shinohara A."/>
            <person name="Yoshida Y."/>
            <person name="Fujiwara M."/>
            <person name="Mori M."/>
            <person name="Tomita M."/>
            <person name="Arakawa K."/>
        </authorList>
    </citation>
    <scope>NUCLEOTIDE SEQUENCE [LARGE SCALE GENOMIC DNA]</scope>
</reference>
<organism evidence="1 2">
    <name type="scientific">Araneus ventricosus</name>
    <name type="common">Orbweaver spider</name>
    <name type="synonym">Epeira ventricosa</name>
    <dbReference type="NCBI Taxonomy" id="182803"/>
    <lineage>
        <taxon>Eukaryota</taxon>
        <taxon>Metazoa</taxon>
        <taxon>Ecdysozoa</taxon>
        <taxon>Arthropoda</taxon>
        <taxon>Chelicerata</taxon>
        <taxon>Arachnida</taxon>
        <taxon>Araneae</taxon>
        <taxon>Araneomorphae</taxon>
        <taxon>Entelegynae</taxon>
        <taxon>Araneoidea</taxon>
        <taxon>Araneidae</taxon>
        <taxon>Araneus</taxon>
    </lineage>
</organism>
<feature type="non-terminal residue" evidence="1">
    <location>
        <position position="1"/>
    </location>
</feature>
<sequence>YVPSDNCALGHKLGWLYGKYGPAAMPITHLEAGDHSEFCSIRPPYIYMKLEASLYKQPEALLQIS</sequence>
<keyword evidence="2" id="KW-1185">Reference proteome</keyword>
<accession>A0A4Y2X6S7</accession>